<evidence type="ECO:0000313" key="2">
    <source>
        <dbReference type="Proteomes" id="UP000499080"/>
    </source>
</evidence>
<proteinExistence type="predicted"/>
<protein>
    <submittedName>
        <fullName evidence="1">Uncharacterized protein</fullName>
    </submittedName>
</protein>
<dbReference type="AlphaFoldDB" id="A0A4Y2MCX9"/>
<dbReference type="OrthoDB" id="6437659at2759"/>
<comment type="caution">
    <text evidence="1">The sequence shown here is derived from an EMBL/GenBank/DDBJ whole genome shotgun (WGS) entry which is preliminary data.</text>
</comment>
<reference evidence="1 2" key="1">
    <citation type="journal article" date="2019" name="Sci. Rep.">
        <title>Orb-weaving spider Araneus ventricosus genome elucidates the spidroin gene catalogue.</title>
        <authorList>
            <person name="Kono N."/>
            <person name="Nakamura H."/>
            <person name="Ohtoshi R."/>
            <person name="Moran D.A.P."/>
            <person name="Shinohara A."/>
            <person name="Yoshida Y."/>
            <person name="Fujiwara M."/>
            <person name="Mori M."/>
            <person name="Tomita M."/>
            <person name="Arakawa K."/>
        </authorList>
    </citation>
    <scope>NUCLEOTIDE SEQUENCE [LARGE SCALE GENOMIC DNA]</scope>
</reference>
<dbReference type="EMBL" id="BGPR01007187">
    <property type="protein sequence ID" value="GBN24965.1"/>
    <property type="molecule type" value="Genomic_DNA"/>
</dbReference>
<keyword evidence="2" id="KW-1185">Reference proteome</keyword>
<evidence type="ECO:0000313" key="1">
    <source>
        <dbReference type="EMBL" id="GBN24965.1"/>
    </source>
</evidence>
<gene>
    <name evidence="1" type="ORF">AVEN_245943_1</name>
</gene>
<sequence>MPNKIALEISKILLDHSNIEINWIKAHVGYKGNEVANNSLAKQATENGIPCTSIQLPRCFIKGSLKSLMLDKCQNARAEGVTGRDIYNLVPRVKMRMEPWRREEIIFFAGHGPFPTYLNRFNLITSEYYCCGGIGSESHYATECPLTYYWHLRKPASHLIHVWLRQVAGNQQSRNKIHDIVRFMLANSQLFSPDP</sequence>
<accession>A0A4Y2MCX9</accession>
<dbReference type="Proteomes" id="UP000499080">
    <property type="component" value="Unassembled WGS sequence"/>
</dbReference>
<organism evidence="1 2">
    <name type="scientific">Araneus ventricosus</name>
    <name type="common">Orbweaver spider</name>
    <name type="synonym">Epeira ventricosa</name>
    <dbReference type="NCBI Taxonomy" id="182803"/>
    <lineage>
        <taxon>Eukaryota</taxon>
        <taxon>Metazoa</taxon>
        <taxon>Ecdysozoa</taxon>
        <taxon>Arthropoda</taxon>
        <taxon>Chelicerata</taxon>
        <taxon>Arachnida</taxon>
        <taxon>Araneae</taxon>
        <taxon>Araneomorphae</taxon>
        <taxon>Entelegynae</taxon>
        <taxon>Araneoidea</taxon>
        <taxon>Araneidae</taxon>
        <taxon>Araneus</taxon>
    </lineage>
</organism>
<name>A0A4Y2MCX9_ARAVE</name>